<name>A0A3M6UHR4_POCDA</name>
<dbReference type="Proteomes" id="UP000275408">
    <property type="component" value="Unassembled WGS sequence"/>
</dbReference>
<gene>
    <name evidence="1" type="ORF">pdam_00025020</name>
</gene>
<dbReference type="EMBL" id="RCHS01001496">
    <property type="protein sequence ID" value="RMX53191.1"/>
    <property type="molecule type" value="Genomic_DNA"/>
</dbReference>
<keyword evidence="2" id="KW-1185">Reference proteome</keyword>
<evidence type="ECO:0000313" key="2">
    <source>
        <dbReference type="Proteomes" id="UP000275408"/>
    </source>
</evidence>
<sequence length="173" mass="19492">GGVGNGIIKVYPAQDSESPKHLCALIWKRLHLNSVPEGSHLQATKRIVKGCIGMEVEEYGHCLKVGERSSEEEDDEEIEGLDDLREGAVNTKRITHIPITLESSEQGTQYEDGDAEVFTSLISSDSDFEVGFLPFKKRKRVHVYKLNSSLCFRQMVVEDCQDNIAISYRRIYS</sequence>
<accession>A0A3M6UHR4</accession>
<organism evidence="1 2">
    <name type="scientific">Pocillopora damicornis</name>
    <name type="common">Cauliflower coral</name>
    <name type="synonym">Millepora damicornis</name>
    <dbReference type="NCBI Taxonomy" id="46731"/>
    <lineage>
        <taxon>Eukaryota</taxon>
        <taxon>Metazoa</taxon>
        <taxon>Cnidaria</taxon>
        <taxon>Anthozoa</taxon>
        <taxon>Hexacorallia</taxon>
        <taxon>Scleractinia</taxon>
        <taxon>Astrocoeniina</taxon>
        <taxon>Pocilloporidae</taxon>
        <taxon>Pocillopora</taxon>
    </lineage>
</organism>
<feature type="non-terminal residue" evidence="1">
    <location>
        <position position="1"/>
    </location>
</feature>
<proteinExistence type="predicted"/>
<comment type="caution">
    <text evidence="1">The sequence shown here is derived from an EMBL/GenBank/DDBJ whole genome shotgun (WGS) entry which is preliminary data.</text>
</comment>
<protein>
    <submittedName>
        <fullName evidence="1">Uncharacterized protein</fullName>
    </submittedName>
</protein>
<dbReference type="AlphaFoldDB" id="A0A3M6UHR4"/>
<reference evidence="1 2" key="1">
    <citation type="journal article" date="2018" name="Sci. Rep.">
        <title>Comparative analysis of the Pocillopora damicornis genome highlights role of immune system in coral evolution.</title>
        <authorList>
            <person name="Cunning R."/>
            <person name="Bay R.A."/>
            <person name="Gillette P."/>
            <person name="Baker A.C."/>
            <person name="Traylor-Knowles N."/>
        </authorList>
    </citation>
    <scope>NUCLEOTIDE SEQUENCE [LARGE SCALE GENOMIC DNA]</scope>
    <source>
        <strain evidence="1">RSMAS</strain>
        <tissue evidence="1">Whole animal</tissue>
    </source>
</reference>
<evidence type="ECO:0000313" key="1">
    <source>
        <dbReference type="EMBL" id="RMX53191.1"/>
    </source>
</evidence>